<sequence>MPDTTPFDTLDEPTPDAAAARLPRPRIRIGAALWGLVLVALAATTIWISSTPARRDEALAWVLGLTPLGWSVIGVVTVGGVIALLALAAVIRRAQKRRS</sequence>
<evidence type="ECO:0000313" key="2">
    <source>
        <dbReference type="EMBL" id="QEO08774.1"/>
    </source>
</evidence>
<proteinExistence type="predicted"/>
<keyword evidence="1" id="KW-0812">Transmembrane</keyword>
<reference evidence="2 3" key="1">
    <citation type="submission" date="2019-09" db="EMBL/GenBank/DDBJ databases">
        <title>Genome sequencing of strain KACC 19322.</title>
        <authorList>
            <person name="Heo J."/>
            <person name="Kim S.-J."/>
            <person name="Kim J.-S."/>
            <person name="Hong S.-B."/>
            <person name="Kwon S.-W."/>
        </authorList>
    </citation>
    <scope>NUCLEOTIDE SEQUENCE [LARGE SCALE GENOMIC DNA]</scope>
    <source>
        <strain evidence="2 3">KACC 19322</strain>
    </source>
</reference>
<dbReference type="RefSeq" id="WP_149324207.1">
    <property type="nucleotide sequence ID" value="NZ_CP043504.1"/>
</dbReference>
<protein>
    <submittedName>
        <fullName evidence="2">Uncharacterized protein</fullName>
    </submittedName>
</protein>
<feature type="transmembrane region" description="Helical" evidence="1">
    <location>
        <begin position="68"/>
        <end position="91"/>
    </location>
</feature>
<keyword evidence="1" id="KW-1133">Transmembrane helix</keyword>
<accession>A0A5C1Y4G9</accession>
<keyword evidence="1" id="KW-0472">Membrane</keyword>
<organism evidence="2 3">
    <name type="scientific">Protaetiibacter larvae</name>
    <dbReference type="NCBI Taxonomy" id="2592654"/>
    <lineage>
        <taxon>Bacteria</taxon>
        <taxon>Bacillati</taxon>
        <taxon>Actinomycetota</taxon>
        <taxon>Actinomycetes</taxon>
        <taxon>Micrococcales</taxon>
        <taxon>Microbacteriaceae</taxon>
        <taxon>Protaetiibacter</taxon>
    </lineage>
</organism>
<evidence type="ECO:0000256" key="1">
    <source>
        <dbReference type="SAM" id="Phobius"/>
    </source>
</evidence>
<dbReference type="EMBL" id="CP043504">
    <property type="protein sequence ID" value="QEO08774.1"/>
    <property type="molecule type" value="Genomic_DNA"/>
</dbReference>
<evidence type="ECO:0000313" key="3">
    <source>
        <dbReference type="Proteomes" id="UP000322159"/>
    </source>
</evidence>
<feature type="transmembrane region" description="Helical" evidence="1">
    <location>
        <begin position="29"/>
        <end position="48"/>
    </location>
</feature>
<name>A0A5C1Y4G9_9MICO</name>
<dbReference type="AlphaFoldDB" id="A0A5C1Y4G9"/>
<gene>
    <name evidence="2" type="ORF">FLP23_01310</name>
</gene>
<dbReference type="KEGG" id="lyk:FLP23_01310"/>
<keyword evidence="3" id="KW-1185">Reference proteome</keyword>
<dbReference type="Proteomes" id="UP000322159">
    <property type="component" value="Chromosome"/>
</dbReference>